<evidence type="ECO:0000313" key="2">
    <source>
        <dbReference type="EMBL" id="MDV6310007.1"/>
    </source>
</evidence>
<dbReference type="EMBL" id="JAWLKI010000040">
    <property type="protein sequence ID" value="MDV6310007.1"/>
    <property type="molecule type" value="Genomic_DNA"/>
</dbReference>
<feature type="transmembrane region" description="Helical" evidence="1">
    <location>
        <begin position="52"/>
        <end position="72"/>
    </location>
</feature>
<feature type="transmembrane region" description="Helical" evidence="1">
    <location>
        <begin position="19"/>
        <end position="40"/>
    </location>
</feature>
<dbReference type="Proteomes" id="UP001185779">
    <property type="component" value="Unassembled WGS sequence"/>
</dbReference>
<name>A0ABU4DLA1_9ACTN</name>
<keyword evidence="1" id="KW-1133">Transmembrane helix</keyword>
<keyword evidence="3" id="KW-1185">Reference proteome</keyword>
<protein>
    <submittedName>
        <fullName evidence="2">Uncharacterized protein</fullName>
    </submittedName>
</protein>
<reference evidence="2 3" key="1">
    <citation type="submission" date="2023-10" db="EMBL/GenBank/DDBJ databases">
        <title>Development of a sustainable strategy for remediation of hydrocarbon-contaminated territories based on the waste exchange concept.</title>
        <authorList>
            <person name="Krivoruchko A."/>
        </authorList>
    </citation>
    <scope>NUCLEOTIDE SEQUENCE [LARGE SCALE GENOMIC DNA]</scope>
    <source>
        <strain evidence="2 3">IEGM 1266</strain>
    </source>
</reference>
<keyword evidence="1" id="KW-0472">Membrane</keyword>
<gene>
    <name evidence="2" type="ORF">R3P94_22345</name>
</gene>
<organism evidence="2 3">
    <name type="scientific">Gordonia amicalis</name>
    <dbReference type="NCBI Taxonomy" id="89053"/>
    <lineage>
        <taxon>Bacteria</taxon>
        <taxon>Bacillati</taxon>
        <taxon>Actinomycetota</taxon>
        <taxon>Actinomycetes</taxon>
        <taxon>Mycobacteriales</taxon>
        <taxon>Gordoniaceae</taxon>
        <taxon>Gordonia</taxon>
    </lineage>
</organism>
<comment type="caution">
    <text evidence="2">The sequence shown here is derived from an EMBL/GenBank/DDBJ whole genome shotgun (WGS) entry which is preliminary data.</text>
</comment>
<sequence>MGDTGQAGDPKRGSSRKSYYGIIFVIVVALIVAPFVLYGLRSSTFPSWQSSLSSLLIGAGTTLGLALFVPVVEREIARRTGEIARQSAETAAQTVAKQVHTDVAEVADRVTRVEQRLDDQLTAALADHDAERTRALDDLASASELGTVEFQDLASALDTLTETGLVPSHRLTVPLNSPTRAERVTLDWSSGEAGVSFIGLTALGRGVSSGTLAETQRMIEWTDQPAVEMLKSLALEMRTAGLATEAVGKQIFVNVEKALRQFRQSWTGEETWFEGPVLEWLADDWVITQQGLVRRGHGLLLRFAAQATFGVEVLGGPRERFPIPTGCDEDFWAIAVERTYAHLGRMRKLVSAQWPAGYSGGEGETVGLPRRF</sequence>
<evidence type="ECO:0000256" key="1">
    <source>
        <dbReference type="SAM" id="Phobius"/>
    </source>
</evidence>
<dbReference type="RefSeq" id="WP_317505698.1">
    <property type="nucleotide sequence ID" value="NZ_JAWLKI010000040.1"/>
</dbReference>
<evidence type="ECO:0000313" key="3">
    <source>
        <dbReference type="Proteomes" id="UP001185779"/>
    </source>
</evidence>
<accession>A0ABU4DLA1</accession>
<proteinExistence type="predicted"/>
<keyword evidence="1" id="KW-0812">Transmembrane</keyword>